<comment type="caution">
    <text evidence="4">The sequence shown here is derived from an EMBL/GenBank/DDBJ whole genome shotgun (WGS) entry which is preliminary data.</text>
</comment>
<proteinExistence type="inferred from homology"/>
<dbReference type="InterPro" id="IPR005656">
    <property type="entry name" value="MmgE_PrpD"/>
</dbReference>
<dbReference type="InterPro" id="IPR045337">
    <property type="entry name" value="MmgE_PrpD_C"/>
</dbReference>
<dbReference type="InterPro" id="IPR042188">
    <property type="entry name" value="MmgE/PrpD_sf_2"/>
</dbReference>
<dbReference type="AlphaFoldDB" id="A0A2N3KTF8"/>
<evidence type="ECO:0000259" key="2">
    <source>
        <dbReference type="Pfam" id="PF03972"/>
    </source>
</evidence>
<organism evidence="4 5">
    <name type="scientific">Thalassospira marina</name>
    <dbReference type="NCBI Taxonomy" id="2048283"/>
    <lineage>
        <taxon>Bacteria</taxon>
        <taxon>Pseudomonadati</taxon>
        <taxon>Pseudomonadota</taxon>
        <taxon>Alphaproteobacteria</taxon>
        <taxon>Rhodospirillales</taxon>
        <taxon>Thalassospiraceae</taxon>
        <taxon>Thalassospira</taxon>
    </lineage>
</organism>
<comment type="similarity">
    <text evidence="1">Belongs to the PrpD family.</text>
</comment>
<dbReference type="OrthoDB" id="9795089at2"/>
<dbReference type="SUPFAM" id="SSF103378">
    <property type="entry name" value="2-methylcitrate dehydratase PrpD"/>
    <property type="match status" value="1"/>
</dbReference>
<dbReference type="RefSeq" id="WP_101266832.1">
    <property type="nucleotide sequence ID" value="NZ_NWTK01000007.1"/>
</dbReference>
<sequence length="454" mass="47489">MESPQNPDASQHGMVGKIADYIERSRGKPSSAPARDAALMCIFDLLGAAAVGIGDIGPRAIRNVVPAVYGDGSNPVWFTGKGSSLIGAAWANSAAAATLDLDDGNRFARGHPGAAIIPVAFAVAHETGATLEDVITAIVIGYEVGISVGAAKTSYGSSGTWTPYGVVATAAALRGTPRGVIEHALAIAGESAPSQAFASAPIPRIPAPEGSAVKEGIPWSVVTGLTALYLAEAGHTGPRNILESQRHYQFPADQVLGEIPHICATYFKPYACCRHIHAPLIALERLLAEHDIAPGGIDGIDVEIHSAGLRISNRPEPENIVDIQYSIPYCLALVSLYGRESLLPLTADALGRADVLALAGKVTLSLSPVLDAVYPQDILACVTIRVGDQHFSSGPTAPEGEPLMSWDALEVKFKTATRFVATPSRIEEMLGAIRSLRSGDATPLEHVLADLKLD</sequence>
<accession>A0A2N3KTF8</accession>
<dbReference type="InterPro" id="IPR045336">
    <property type="entry name" value="MmgE_PrpD_N"/>
</dbReference>
<dbReference type="Proteomes" id="UP000233597">
    <property type="component" value="Unassembled WGS sequence"/>
</dbReference>
<dbReference type="EMBL" id="NWTK01000007">
    <property type="protein sequence ID" value="PKR53753.1"/>
    <property type="molecule type" value="Genomic_DNA"/>
</dbReference>
<dbReference type="Gene3D" id="1.10.4100.10">
    <property type="entry name" value="2-methylcitrate dehydratase PrpD"/>
    <property type="match status" value="1"/>
</dbReference>
<evidence type="ECO:0000259" key="3">
    <source>
        <dbReference type="Pfam" id="PF19305"/>
    </source>
</evidence>
<dbReference type="Pfam" id="PF03972">
    <property type="entry name" value="MmgE_PrpD_N"/>
    <property type="match status" value="1"/>
</dbReference>
<evidence type="ECO:0000256" key="1">
    <source>
        <dbReference type="ARBA" id="ARBA00006174"/>
    </source>
</evidence>
<dbReference type="Gene3D" id="3.30.1330.120">
    <property type="entry name" value="2-methylcitrate dehydratase PrpD"/>
    <property type="match status" value="1"/>
</dbReference>
<dbReference type="InterPro" id="IPR042183">
    <property type="entry name" value="MmgE/PrpD_sf_1"/>
</dbReference>
<protein>
    <submittedName>
        <fullName evidence="4">2-methylcitrate dehydratase</fullName>
    </submittedName>
</protein>
<dbReference type="PANTHER" id="PTHR16943:SF8">
    <property type="entry name" value="2-METHYLCITRATE DEHYDRATASE"/>
    <property type="match status" value="1"/>
</dbReference>
<dbReference type="InterPro" id="IPR036148">
    <property type="entry name" value="MmgE/PrpD_sf"/>
</dbReference>
<feature type="domain" description="MmgE/PrpD N-terminal" evidence="2">
    <location>
        <begin position="17"/>
        <end position="246"/>
    </location>
</feature>
<dbReference type="Pfam" id="PF19305">
    <property type="entry name" value="MmgE_PrpD_C"/>
    <property type="match status" value="1"/>
</dbReference>
<dbReference type="PANTHER" id="PTHR16943">
    <property type="entry name" value="2-METHYLCITRATE DEHYDRATASE-RELATED"/>
    <property type="match status" value="1"/>
</dbReference>
<dbReference type="GO" id="GO:0016829">
    <property type="term" value="F:lyase activity"/>
    <property type="evidence" value="ECO:0007669"/>
    <property type="project" value="InterPro"/>
</dbReference>
<name>A0A2N3KTF8_9PROT</name>
<evidence type="ECO:0000313" key="4">
    <source>
        <dbReference type="EMBL" id="PKR53753.1"/>
    </source>
</evidence>
<reference evidence="4 5" key="1">
    <citation type="submission" date="2017-09" db="EMBL/GenBank/DDBJ databases">
        <title>Biodiversity and function of Thalassospira species in the particle-attached aromatic-hydrocarbon-degrading consortia from the surface seawater of the South China Sea.</title>
        <authorList>
            <person name="Dong C."/>
            <person name="Liu R."/>
            <person name="Shao Z."/>
        </authorList>
    </citation>
    <scope>NUCLEOTIDE SEQUENCE [LARGE SCALE GENOMIC DNA]</scope>
    <source>
        <strain evidence="4 5">CSC1P2</strain>
    </source>
</reference>
<gene>
    <name evidence="4" type="ORF">COO20_12070</name>
</gene>
<evidence type="ECO:0000313" key="5">
    <source>
        <dbReference type="Proteomes" id="UP000233597"/>
    </source>
</evidence>
<feature type="domain" description="MmgE/PrpD C-terminal" evidence="3">
    <location>
        <begin position="270"/>
        <end position="424"/>
    </location>
</feature>